<protein>
    <submittedName>
        <fullName evidence="2">Uncharacterized protein DUF4271</fullName>
    </submittedName>
</protein>
<feature type="transmembrane region" description="Helical" evidence="1">
    <location>
        <begin position="298"/>
        <end position="317"/>
    </location>
</feature>
<accession>A0A4R6SPV7</accession>
<sequence length="355" mass="40492">MRSPRIGASSFQLYFNRHADSCTDLINFGAMNLSRIISVAILLITINFSTIKAQGTRVSADTLSRTDYYKLKASRDAAFTARQKQVTDSIMTHTWLLPDSLLNSHMIMDSILKSVYGRSNLVLRYKDFSAVKIGKFRSGRPTPKGELWIPSVVAGLLVLFAILKVSFGKQLQTIVYSFFSNRVLNNLNKEDNLFTSWPFLLLFIQFGFTVGMFFYLVSQFYHITFAGSGFKFYLSISGLIVTLYIFKIIILRLLGYLFNVQKPVNEYVTILYLSYFNLSLVFIPLVIAFALSPLKYGPYYIAISFILLGIIFVFQFIRAGVNILSNYRFSKVYLFLYFCALEICPILILIKAIGM</sequence>
<organism evidence="2 3">
    <name type="scientific">Pedobacter metabolipauper</name>
    <dbReference type="NCBI Taxonomy" id="425513"/>
    <lineage>
        <taxon>Bacteria</taxon>
        <taxon>Pseudomonadati</taxon>
        <taxon>Bacteroidota</taxon>
        <taxon>Sphingobacteriia</taxon>
        <taxon>Sphingobacteriales</taxon>
        <taxon>Sphingobacteriaceae</taxon>
        <taxon>Pedobacter</taxon>
    </lineage>
</organism>
<feature type="transmembrane region" description="Helical" evidence="1">
    <location>
        <begin position="197"/>
        <end position="218"/>
    </location>
</feature>
<keyword evidence="1" id="KW-0472">Membrane</keyword>
<feature type="transmembrane region" description="Helical" evidence="1">
    <location>
        <begin position="332"/>
        <end position="350"/>
    </location>
</feature>
<keyword evidence="1" id="KW-1133">Transmembrane helix</keyword>
<keyword evidence="3" id="KW-1185">Reference proteome</keyword>
<feature type="transmembrane region" description="Helical" evidence="1">
    <location>
        <begin position="270"/>
        <end position="291"/>
    </location>
</feature>
<feature type="transmembrane region" description="Helical" evidence="1">
    <location>
        <begin position="147"/>
        <end position="167"/>
    </location>
</feature>
<comment type="caution">
    <text evidence="2">The sequence shown here is derived from an EMBL/GenBank/DDBJ whole genome shotgun (WGS) entry which is preliminary data.</text>
</comment>
<dbReference type="Proteomes" id="UP000295620">
    <property type="component" value="Unassembled WGS sequence"/>
</dbReference>
<dbReference type="InterPro" id="IPR025367">
    <property type="entry name" value="DUF4271"/>
</dbReference>
<evidence type="ECO:0000313" key="2">
    <source>
        <dbReference type="EMBL" id="TDQ06647.1"/>
    </source>
</evidence>
<proteinExistence type="predicted"/>
<feature type="transmembrane region" description="Helical" evidence="1">
    <location>
        <begin position="230"/>
        <end position="250"/>
    </location>
</feature>
<evidence type="ECO:0000256" key="1">
    <source>
        <dbReference type="SAM" id="Phobius"/>
    </source>
</evidence>
<evidence type="ECO:0000313" key="3">
    <source>
        <dbReference type="Proteomes" id="UP000295620"/>
    </source>
</evidence>
<dbReference type="AlphaFoldDB" id="A0A4R6SPV7"/>
<name>A0A4R6SPV7_9SPHI</name>
<keyword evidence="1" id="KW-0812">Transmembrane</keyword>
<dbReference type="EMBL" id="SNYC01000008">
    <property type="protein sequence ID" value="TDQ06647.1"/>
    <property type="molecule type" value="Genomic_DNA"/>
</dbReference>
<dbReference type="Pfam" id="PF14093">
    <property type="entry name" value="DUF4271"/>
    <property type="match status" value="1"/>
</dbReference>
<gene>
    <name evidence="2" type="ORF">ATK78_4306</name>
</gene>
<reference evidence="2 3" key="1">
    <citation type="submission" date="2019-03" db="EMBL/GenBank/DDBJ databases">
        <title>Genomic Encyclopedia of Archaeal and Bacterial Type Strains, Phase II (KMG-II): from individual species to whole genera.</title>
        <authorList>
            <person name="Goeker M."/>
        </authorList>
    </citation>
    <scope>NUCLEOTIDE SEQUENCE [LARGE SCALE GENOMIC DNA]</scope>
    <source>
        <strain evidence="2 3">DSM 19035</strain>
    </source>
</reference>